<gene>
    <name evidence="2" type="ORF">Pla22_43150</name>
</gene>
<organism evidence="2 3">
    <name type="scientific">Rubripirellula amarantea</name>
    <dbReference type="NCBI Taxonomy" id="2527999"/>
    <lineage>
        <taxon>Bacteria</taxon>
        <taxon>Pseudomonadati</taxon>
        <taxon>Planctomycetota</taxon>
        <taxon>Planctomycetia</taxon>
        <taxon>Pirellulales</taxon>
        <taxon>Pirellulaceae</taxon>
        <taxon>Rubripirellula</taxon>
    </lineage>
</organism>
<dbReference type="SUPFAM" id="SSF52540">
    <property type="entry name" value="P-loop containing nucleoside triphosphate hydrolases"/>
    <property type="match status" value="1"/>
</dbReference>
<evidence type="ECO:0000313" key="3">
    <source>
        <dbReference type="Proteomes" id="UP000316598"/>
    </source>
</evidence>
<reference evidence="2 3" key="1">
    <citation type="submission" date="2019-02" db="EMBL/GenBank/DDBJ databases">
        <title>Deep-cultivation of Planctomycetes and their phenomic and genomic characterization uncovers novel biology.</title>
        <authorList>
            <person name="Wiegand S."/>
            <person name="Jogler M."/>
            <person name="Boedeker C."/>
            <person name="Pinto D."/>
            <person name="Vollmers J."/>
            <person name="Rivas-Marin E."/>
            <person name="Kohn T."/>
            <person name="Peeters S.H."/>
            <person name="Heuer A."/>
            <person name="Rast P."/>
            <person name="Oberbeckmann S."/>
            <person name="Bunk B."/>
            <person name="Jeske O."/>
            <person name="Meyerdierks A."/>
            <person name="Storesund J.E."/>
            <person name="Kallscheuer N."/>
            <person name="Luecker S."/>
            <person name="Lage O.M."/>
            <person name="Pohl T."/>
            <person name="Merkel B.J."/>
            <person name="Hornburger P."/>
            <person name="Mueller R.-W."/>
            <person name="Bruemmer F."/>
            <person name="Labrenz M."/>
            <person name="Spormann A.M."/>
            <person name="Op Den Camp H."/>
            <person name="Overmann J."/>
            <person name="Amann R."/>
            <person name="Jetten M.S.M."/>
            <person name="Mascher T."/>
            <person name="Medema M.H."/>
            <person name="Devos D.P."/>
            <person name="Kaster A.-K."/>
            <person name="Ovreas L."/>
            <person name="Rohde M."/>
            <person name="Galperin M.Y."/>
            <person name="Jogler C."/>
        </authorList>
    </citation>
    <scope>NUCLEOTIDE SEQUENCE [LARGE SCALE GENOMIC DNA]</scope>
    <source>
        <strain evidence="2 3">Pla22</strain>
    </source>
</reference>
<evidence type="ECO:0000313" key="2">
    <source>
        <dbReference type="EMBL" id="TWT49123.1"/>
    </source>
</evidence>
<dbReference type="InterPro" id="IPR006073">
    <property type="entry name" value="GTP-bd"/>
</dbReference>
<keyword evidence="3" id="KW-1185">Reference proteome</keyword>
<dbReference type="AlphaFoldDB" id="A0A5C5WGI0"/>
<dbReference type="InterPro" id="IPR027417">
    <property type="entry name" value="P-loop_NTPase"/>
</dbReference>
<proteinExistence type="predicted"/>
<protein>
    <recommendedName>
        <fullName evidence="1">G domain-containing protein</fullName>
    </recommendedName>
</protein>
<comment type="caution">
    <text evidence="2">The sequence shown here is derived from an EMBL/GenBank/DDBJ whole genome shotgun (WGS) entry which is preliminary data.</text>
</comment>
<sequence>MHLFRSLSRWLSRDAYDSSDPEAGSDALPQDAPIPTIWLFGKTGSGKTSVIATVTGAEEAEIGNGFRPTTKRSQQYDFPSEETPLVHFLDTRGIGEAVVGHQRDSFSVGEEEVDQSPSDLADLVLVTARVCDHSLDELIDQLGRVRAQSKSRPIILALTALHDAYAGQPHPDEDSLATLDNLNDAINSERLPEPLRRSLAAQLDRFDGLCDRVVAVDLTKPEDGFDPHDLGADRLFHAILDHLPAAMRQTLATMDKVKDDLKASHTKSVDIVILTHATIAAGAAAVPLAWVDMPVVMATQTHMAHRIAKLHRQKLDRTAKAQLSAVLGGRVALRMLVRGVAKAIPVVGSAVNSAAAFAMTFAAGKVCHWYFGKIALGHVPSEEEIAKMYREQIANGREYWKRKRASDS</sequence>
<feature type="domain" description="G" evidence="1">
    <location>
        <begin position="37"/>
        <end position="159"/>
    </location>
</feature>
<dbReference type="EMBL" id="SJPI01000003">
    <property type="protein sequence ID" value="TWT49123.1"/>
    <property type="molecule type" value="Genomic_DNA"/>
</dbReference>
<accession>A0A5C5WGI0</accession>
<dbReference type="GO" id="GO:0005525">
    <property type="term" value="F:GTP binding"/>
    <property type="evidence" value="ECO:0007669"/>
    <property type="project" value="InterPro"/>
</dbReference>
<dbReference type="Gene3D" id="3.40.50.300">
    <property type="entry name" value="P-loop containing nucleotide triphosphate hydrolases"/>
    <property type="match status" value="1"/>
</dbReference>
<dbReference type="Proteomes" id="UP000316598">
    <property type="component" value="Unassembled WGS sequence"/>
</dbReference>
<evidence type="ECO:0000259" key="1">
    <source>
        <dbReference type="Pfam" id="PF01926"/>
    </source>
</evidence>
<name>A0A5C5WGI0_9BACT</name>
<dbReference type="CDD" id="cd00882">
    <property type="entry name" value="Ras_like_GTPase"/>
    <property type="match status" value="1"/>
</dbReference>
<dbReference type="Pfam" id="PF01926">
    <property type="entry name" value="MMR_HSR1"/>
    <property type="match status" value="1"/>
</dbReference>